<reference evidence="1 2" key="1">
    <citation type="submission" date="2019-03" db="EMBL/GenBank/DDBJ databases">
        <title>Paraburkholderia sp. 7MH5, isolated from subtropical forest soil.</title>
        <authorList>
            <person name="Gao Z.-H."/>
            <person name="Qiu L.-H."/>
        </authorList>
    </citation>
    <scope>NUCLEOTIDE SEQUENCE [LARGE SCALE GENOMIC DNA]</scope>
    <source>
        <strain evidence="1 2">7MH5</strain>
    </source>
</reference>
<sequence>MSFSIARTMRRLLAPDHRLSCASHLWNRLLADLRERGGNRRESGAFLLGTTDGNRRHIMHYVLYDDLDPHSLDTGIVTLDGQYYGKLWTICRELRRGVVADVHTHPGSSHQSQSDSEHPMISVAGHVSLIIPNFARAPVSRDDIGIYEYRHDGGWNSISACNRKRFLHIGW</sequence>
<dbReference type="SUPFAM" id="SSF102712">
    <property type="entry name" value="JAB1/MPN domain"/>
    <property type="match status" value="1"/>
</dbReference>
<dbReference type="AlphaFoldDB" id="A0A4P7D1L8"/>
<proteinExistence type="predicted"/>
<evidence type="ECO:0000313" key="2">
    <source>
        <dbReference type="Proteomes" id="UP000295727"/>
    </source>
</evidence>
<accession>A0A4P7D1L8</accession>
<gene>
    <name evidence="1" type="ORF">E1956_35225</name>
</gene>
<protein>
    <recommendedName>
        <fullName evidence="3">JAB domain-containing protein</fullName>
    </recommendedName>
</protein>
<dbReference type="OrthoDB" id="9103532at2"/>
<dbReference type="Proteomes" id="UP000295727">
    <property type="component" value="Chromosome 4"/>
</dbReference>
<name>A0A4P7D1L8_9BURK</name>
<dbReference type="EMBL" id="CP038151">
    <property type="protein sequence ID" value="QBR02496.1"/>
    <property type="molecule type" value="Genomic_DNA"/>
</dbReference>
<evidence type="ECO:0008006" key="3">
    <source>
        <dbReference type="Google" id="ProtNLM"/>
    </source>
</evidence>
<keyword evidence="2" id="KW-1185">Reference proteome</keyword>
<dbReference type="KEGG" id="ppai:E1956_35225"/>
<evidence type="ECO:0000313" key="1">
    <source>
        <dbReference type="EMBL" id="QBR02496.1"/>
    </source>
</evidence>
<dbReference type="RefSeq" id="WP_134758020.1">
    <property type="nucleotide sequence ID" value="NZ_CP038151.1"/>
</dbReference>
<organism evidence="1 2">
    <name type="scientific">Paraburkholderia pallida</name>
    <dbReference type="NCBI Taxonomy" id="2547399"/>
    <lineage>
        <taxon>Bacteria</taxon>
        <taxon>Pseudomonadati</taxon>
        <taxon>Pseudomonadota</taxon>
        <taxon>Betaproteobacteria</taxon>
        <taxon>Burkholderiales</taxon>
        <taxon>Burkholderiaceae</taxon>
        <taxon>Paraburkholderia</taxon>
    </lineage>
</organism>